<protein>
    <submittedName>
        <fullName evidence="1">Uncharacterized protein</fullName>
    </submittedName>
</protein>
<gene>
    <name evidence="1" type="ORF">ABVK25_002935</name>
</gene>
<reference evidence="1 2" key="1">
    <citation type="submission" date="2024-09" db="EMBL/GenBank/DDBJ databases">
        <title>Rethinking Asexuality: The Enigmatic Case of Functional Sexual Genes in Lepraria (Stereocaulaceae).</title>
        <authorList>
            <person name="Doellman M."/>
            <person name="Sun Y."/>
            <person name="Barcenas-Pena A."/>
            <person name="Lumbsch H.T."/>
            <person name="Grewe F."/>
        </authorList>
    </citation>
    <scope>NUCLEOTIDE SEQUENCE [LARGE SCALE GENOMIC DNA]</scope>
    <source>
        <strain evidence="1 2">Grewe 0041</strain>
    </source>
</reference>
<organism evidence="1 2">
    <name type="scientific">Lepraria finkii</name>
    <dbReference type="NCBI Taxonomy" id="1340010"/>
    <lineage>
        <taxon>Eukaryota</taxon>
        <taxon>Fungi</taxon>
        <taxon>Dikarya</taxon>
        <taxon>Ascomycota</taxon>
        <taxon>Pezizomycotina</taxon>
        <taxon>Lecanoromycetes</taxon>
        <taxon>OSLEUM clade</taxon>
        <taxon>Lecanoromycetidae</taxon>
        <taxon>Lecanorales</taxon>
        <taxon>Lecanorineae</taxon>
        <taxon>Stereocaulaceae</taxon>
        <taxon>Lepraria</taxon>
    </lineage>
</organism>
<comment type="caution">
    <text evidence="1">The sequence shown here is derived from an EMBL/GenBank/DDBJ whole genome shotgun (WGS) entry which is preliminary data.</text>
</comment>
<evidence type="ECO:0000313" key="1">
    <source>
        <dbReference type="EMBL" id="KAL2056541.1"/>
    </source>
</evidence>
<sequence>MKLRISSRPDTFTLRLQSGNSSWIGIILTASHNQKDEARIVGPSPMLPRVVTETRNTVKPPPHPHNIKPIVADTGLPHQATSSKASVAKETNGPSKFYVPTKIGTLITAPNVPAQELANTASVATSITASSASTSHSGHLTNYNVLTPNGVRAGVGVYVSITEKSSWSQFTGDGHLYDTSSDADRLAAFKSLISTPPYMMGFYKPDWTPPDSSNISPTSAASI</sequence>
<dbReference type="EMBL" id="JBHFEH010000007">
    <property type="protein sequence ID" value="KAL2056541.1"/>
    <property type="molecule type" value="Genomic_DNA"/>
</dbReference>
<name>A0ABR4BHM8_9LECA</name>
<keyword evidence="2" id="KW-1185">Reference proteome</keyword>
<dbReference type="Proteomes" id="UP001590951">
    <property type="component" value="Unassembled WGS sequence"/>
</dbReference>
<proteinExistence type="predicted"/>
<accession>A0ABR4BHM8</accession>
<evidence type="ECO:0000313" key="2">
    <source>
        <dbReference type="Proteomes" id="UP001590951"/>
    </source>
</evidence>